<evidence type="ECO:0000256" key="2">
    <source>
        <dbReference type="ARBA" id="ARBA00022517"/>
    </source>
</evidence>
<dbReference type="Gene3D" id="2.30.30.180">
    <property type="entry name" value="Ribosome maturation factor RimP, C-terminal domain"/>
    <property type="match status" value="1"/>
</dbReference>
<evidence type="ECO:0000256" key="3">
    <source>
        <dbReference type="HAMAP-Rule" id="MF_01077"/>
    </source>
</evidence>
<evidence type="ECO:0000256" key="1">
    <source>
        <dbReference type="ARBA" id="ARBA00022490"/>
    </source>
</evidence>
<dbReference type="CDD" id="cd01734">
    <property type="entry name" value="YlxS_C"/>
    <property type="match status" value="1"/>
</dbReference>
<proteinExistence type="inferred from homology"/>
<dbReference type="InterPro" id="IPR028989">
    <property type="entry name" value="RimP_N"/>
</dbReference>
<dbReference type="AlphaFoldDB" id="A0A9D2LXJ3"/>
<accession>A0A9D2LXJ3</accession>
<dbReference type="SUPFAM" id="SSF74942">
    <property type="entry name" value="YhbC-like, C-terminal domain"/>
    <property type="match status" value="1"/>
</dbReference>
<evidence type="ECO:0000259" key="5">
    <source>
        <dbReference type="Pfam" id="PF02576"/>
    </source>
</evidence>
<reference evidence="6" key="1">
    <citation type="journal article" date="2021" name="PeerJ">
        <title>Extensive microbial diversity within the chicken gut microbiome revealed by metagenomics and culture.</title>
        <authorList>
            <person name="Gilroy R."/>
            <person name="Ravi A."/>
            <person name="Getino M."/>
            <person name="Pursley I."/>
            <person name="Horton D.L."/>
            <person name="Alikhan N.F."/>
            <person name="Baker D."/>
            <person name="Gharbi K."/>
            <person name="Hall N."/>
            <person name="Watson M."/>
            <person name="Adriaenssens E.M."/>
            <person name="Foster-Nyarko E."/>
            <person name="Jarju S."/>
            <person name="Secka A."/>
            <person name="Antonio M."/>
            <person name="Oren A."/>
            <person name="Chaudhuri R.R."/>
            <person name="La Ragione R."/>
            <person name="Hildebrand F."/>
            <person name="Pallen M.J."/>
        </authorList>
    </citation>
    <scope>NUCLEOTIDE SEQUENCE</scope>
    <source>
        <strain evidence="6">ChiBcolR8-3208</strain>
    </source>
</reference>
<dbReference type="Proteomes" id="UP000824214">
    <property type="component" value="Unassembled WGS sequence"/>
</dbReference>
<comment type="similarity">
    <text evidence="3">Belongs to the RimP family.</text>
</comment>
<feature type="domain" description="Ribosome maturation factor RimP N-terminal" evidence="5">
    <location>
        <begin position="20"/>
        <end position="90"/>
    </location>
</feature>
<feature type="compositionally biased region" description="Basic and acidic residues" evidence="4">
    <location>
        <begin position="147"/>
        <end position="159"/>
    </location>
</feature>
<evidence type="ECO:0000313" key="6">
    <source>
        <dbReference type="EMBL" id="HJB37044.1"/>
    </source>
</evidence>
<keyword evidence="2 3" id="KW-0690">Ribosome biogenesis</keyword>
<dbReference type="PANTHER" id="PTHR33867:SF1">
    <property type="entry name" value="RIBOSOME MATURATION FACTOR RIMP"/>
    <property type="match status" value="1"/>
</dbReference>
<gene>
    <name evidence="3" type="primary">rimP</name>
    <name evidence="6" type="ORF">H9942_03120</name>
</gene>
<sequence length="167" mass="19002">MSPAPKKKGNVAQRVWELSEPLAKELNLSLWDVQFVKEGADWFLRVFIDKEGGVSIDDCVDMTHALSPVLDKEDPIPQEYMLEVSSPGLERKLTRPEHFAAFVGRPVRARLIRPLENGQRELTGILLRAEEDGQLELQLDEETSVTLEKKECSSVHSVEEDFDEEEE</sequence>
<name>A0A9D2LXJ3_9FIRM</name>
<evidence type="ECO:0000313" key="7">
    <source>
        <dbReference type="Proteomes" id="UP000824214"/>
    </source>
</evidence>
<dbReference type="InterPro" id="IPR028998">
    <property type="entry name" value="RimP_C"/>
</dbReference>
<comment type="function">
    <text evidence="3">Required for maturation of 30S ribosomal subunits.</text>
</comment>
<dbReference type="GO" id="GO:0005829">
    <property type="term" value="C:cytosol"/>
    <property type="evidence" value="ECO:0007669"/>
    <property type="project" value="TreeGrafter"/>
</dbReference>
<dbReference type="InterPro" id="IPR036847">
    <property type="entry name" value="RimP_C_sf"/>
</dbReference>
<dbReference type="Gene3D" id="3.30.300.70">
    <property type="entry name" value="RimP-like superfamily, N-terminal"/>
    <property type="match status" value="1"/>
</dbReference>
<organism evidence="6 7">
    <name type="scientific">Candidatus Acutalibacter ornithocaccae</name>
    <dbReference type="NCBI Taxonomy" id="2838416"/>
    <lineage>
        <taxon>Bacteria</taxon>
        <taxon>Bacillati</taxon>
        <taxon>Bacillota</taxon>
        <taxon>Clostridia</taxon>
        <taxon>Eubacteriales</taxon>
        <taxon>Acutalibacteraceae</taxon>
        <taxon>Acutalibacter</taxon>
    </lineage>
</organism>
<dbReference type="HAMAP" id="MF_01077">
    <property type="entry name" value="RimP"/>
    <property type="match status" value="1"/>
</dbReference>
<dbReference type="PANTHER" id="PTHR33867">
    <property type="entry name" value="RIBOSOME MATURATION FACTOR RIMP"/>
    <property type="match status" value="1"/>
</dbReference>
<protein>
    <recommendedName>
        <fullName evidence="3">Ribosome maturation factor RimP</fullName>
    </recommendedName>
</protein>
<dbReference type="EMBL" id="DWXZ01000055">
    <property type="protein sequence ID" value="HJB37044.1"/>
    <property type="molecule type" value="Genomic_DNA"/>
</dbReference>
<dbReference type="InterPro" id="IPR035956">
    <property type="entry name" value="RimP_N_sf"/>
</dbReference>
<dbReference type="SUPFAM" id="SSF75420">
    <property type="entry name" value="YhbC-like, N-terminal domain"/>
    <property type="match status" value="1"/>
</dbReference>
<evidence type="ECO:0000256" key="4">
    <source>
        <dbReference type="SAM" id="MobiDB-lite"/>
    </source>
</evidence>
<comment type="caution">
    <text evidence="6">The sequence shown here is derived from an EMBL/GenBank/DDBJ whole genome shotgun (WGS) entry which is preliminary data.</text>
</comment>
<reference evidence="6" key="2">
    <citation type="submission" date="2021-04" db="EMBL/GenBank/DDBJ databases">
        <authorList>
            <person name="Gilroy R."/>
        </authorList>
    </citation>
    <scope>NUCLEOTIDE SEQUENCE</scope>
    <source>
        <strain evidence="6">ChiBcolR8-3208</strain>
    </source>
</reference>
<dbReference type="InterPro" id="IPR003728">
    <property type="entry name" value="Ribosome_maturation_RimP"/>
</dbReference>
<dbReference type="Pfam" id="PF02576">
    <property type="entry name" value="RimP_N"/>
    <property type="match status" value="1"/>
</dbReference>
<dbReference type="GO" id="GO:0000028">
    <property type="term" value="P:ribosomal small subunit assembly"/>
    <property type="evidence" value="ECO:0007669"/>
    <property type="project" value="TreeGrafter"/>
</dbReference>
<dbReference type="FunFam" id="3.30.300.70:FF:000001">
    <property type="entry name" value="Ribosome maturation factor RimP"/>
    <property type="match status" value="1"/>
</dbReference>
<comment type="subcellular location">
    <subcellularLocation>
        <location evidence="3">Cytoplasm</location>
    </subcellularLocation>
</comment>
<feature type="region of interest" description="Disordered" evidence="4">
    <location>
        <begin position="139"/>
        <end position="167"/>
    </location>
</feature>
<dbReference type="GO" id="GO:0006412">
    <property type="term" value="P:translation"/>
    <property type="evidence" value="ECO:0007669"/>
    <property type="project" value="TreeGrafter"/>
</dbReference>
<keyword evidence="1 3" id="KW-0963">Cytoplasm</keyword>